<keyword evidence="3 4" id="KW-0865">Zymogen</keyword>
<dbReference type="HAMAP" id="MF_00626">
    <property type="entry name" value="Germination_prot"/>
    <property type="match status" value="1"/>
</dbReference>
<evidence type="ECO:0000313" key="8">
    <source>
        <dbReference type="Proteomes" id="UP000261055"/>
    </source>
</evidence>
<name>A0A3E5GWW2_9FIRM</name>
<gene>
    <name evidence="4" type="primary">gpr</name>
    <name evidence="7" type="ORF">DW885_03255</name>
    <name evidence="6" type="ORF">DWX78_01800</name>
    <name evidence="5" type="ORF">DXB12_01905</name>
</gene>
<evidence type="ECO:0000313" key="5">
    <source>
        <dbReference type="EMBL" id="RGO55069.1"/>
    </source>
</evidence>
<dbReference type="InterPro" id="IPR023430">
    <property type="entry name" value="Pept_HybD-like_dom_sf"/>
</dbReference>
<comment type="subunit">
    <text evidence="4">Homotetramer.</text>
</comment>
<dbReference type="GO" id="GO:0006508">
    <property type="term" value="P:proteolysis"/>
    <property type="evidence" value="ECO:0007669"/>
    <property type="project" value="UniProtKB-UniRule"/>
</dbReference>
<dbReference type="EC" id="3.4.24.78" evidence="4"/>
<dbReference type="GO" id="GO:0009847">
    <property type="term" value="P:spore germination"/>
    <property type="evidence" value="ECO:0007669"/>
    <property type="project" value="UniProtKB-UniRule"/>
</dbReference>
<dbReference type="Gene3D" id="3.40.50.1450">
    <property type="entry name" value="HybD-like"/>
    <property type="match status" value="1"/>
</dbReference>
<comment type="similarity">
    <text evidence="4">Belongs to the peptidase A25 family.</text>
</comment>
<evidence type="ECO:0000256" key="1">
    <source>
        <dbReference type="ARBA" id="ARBA00022670"/>
    </source>
</evidence>
<evidence type="ECO:0000313" key="7">
    <source>
        <dbReference type="EMBL" id="RHB43043.1"/>
    </source>
</evidence>
<evidence type="ECO:0000313" key="9">
    <source>
        <dbReference type="Proteomes" id="UP000284883"/>
    </source>
</evidence>
<accession>A0A3E5GWW2</accession>
<evidence type="ECO:0000313" key="10">
    <source>
        <dbReference type="Proteomes" id="UP000285981"/>
    </source>
</evidence>
<keyword evidence="8" id="KW-1185">Reference proteome</keyword>
<dbReference type="Proteomes" id="UP000285981">
    <property type="component" value="Unassembled WGS sequence"/>
</dbReference>
<proteinExistence type="inferred from homology"/>
<organism evidence="5 8">
    <name type="scientific">Dorea formicigenerans</name>
    <dbReference type="NCBI Taxonomy" id="39486"/>
    <lineage>
        <taxon>Bacteria</taxon>
        <taxon>Bacillati</taxon>
        <taxon>Bacillota</taxon>
        <taxon>Clostridia</taxon>
        <taxon>Lachnospirales</taxon>
        <taxon>Lachnospiraceae</taxon>
        <taxon>Dorea</taxon>
    </lineage>
</organism>
<dbReference type="GO" id="GO:0004222">
    <property type="term" value="F:metalloendopeptidase activity"/>
    <property type="evidence" value="ECO:0007669"/>
    <property type="project" value="UniProtKB-UniRule"/>
</dbReference>
<protein>
    <recommendedName>
        <fullName evidence="4">Germination protease</fullName>
        <ecNumber evidence="4">3.4.24.78</ecNumber>
    </recommendedName>
    <alternativeName>
        <fullName evidence="4">GPR endopeptidase</fullName>
    </alternativeName>
    <alternativeName>
        <fullName evidence="4">Germination proteinase</fullName>
    </alternativeName>
    <alternativeName>
        <fullName evidence="4">Spore protease</fullName>
    </alternativeName>
</protein>
<dbReference type="AlphaFoldDB" id="A0A3E5GWW2"/>
<feature type="propeptide" id="PRO_5042629309" evidence="4">
    <location>
        <begin position="1"/>
        <end position="10"/>
    </location>
</feature>
<dbReference type="NCBIfam" id="TIGR01441">
    <property type="entry name" value="GPR"/>
    <property type="match status" value="1"/>
</dbReference>
<dbReference type="EMBL" id="QSVQ01000001">
    <property type="protein sequence ID" value="RGO55069.1"/>
    <property type="molecule type" value="Genomic_DNA"/>
</dbReference>
<comment type="caution">
    <text evidence="5">The sequence shown here is derived from an EMBL/GenBank/DDBJ whole genome shotgun (WGS) entry which is preliminary data.</text>
</comment>
<dbReference type="EMBL" id="QSGQ01000001">
    <property type="protein sequence ID" value="RHB43043.1"/>
    <property type="molecule type" value="Genomic_DNA"/>
</dbReference>
<dbReference type="RefSeq" id="WP_117612805.1">
    <property type="nucleotide sequence ID" value="NZ_QSGQ01000001.1"/>
</dbReference>
<dbReference type="EMBL" id="QRVU01000005">
    <property type="protein sequence ID" value="RGS73246.1"/>
    <property type="molecule type" value="Genomic_DNA"/>
</dbReference>
<comment type="PTM">
    <text evidence="4">Autoproteolytically processed. The inactive tetrameric zymogen termed p46 autoprocesses to a smaller form termed p41, which is active only during spore germination.</text>
</comment>
<dbReference type="SUPFAM" id="SSF53163">
    <property type="entry name" value="HybD-like"/>
    <property type="match status" value="1"/>
</dbReference>
<dbReference type="Pfam" id="PF03418">
    <property type="entry name" value="Peptidase_A25"/>
    <property type="match status" value="1"/>
</dbReference>
<evidence type="ECO:0000256" key="4">
    <source>
        <dbReference type="HAMAP-Rule" id="MF_00626"/>
    </source>
</evidence>
<dbReference type="InterPro" id="IPR005080">
    <property type="entry name" value="Peptidase_A25"/>
</dbReference>
<comment type="catalytic activity">
    <reaction evidence="4">
        <text>Endopeptidase action with P4 Glu or Asp, P1 preferably Glu &gt; Asp, P1' hydrophobic and P2' Ala.</text>
        <dbReference type="EC" id="3.4.24.78"/>
    </reaction>
</comment>
<dbReference type="Proteomes" id="UP000284883">
    <property type="component" value="Unassembled WGS sequence"/>
</dbReference>
<evidence type="ECO:0000313" key="6">
    <source>
        <dbReference type="EMBL" id="RGS73246.1"/>
    </source>
</evidence>
<evidence type="ECO:0000256" key="3">
    <source>
        <dbReference type="ARBA" id="ARBA00023145"/>
    </source>
</evidence>
<dbReference type="PIRSF" id="PIRSF019549">
    <property type="entry name" value="Peptidase_A25"/>
    <property type="match status" value="1"/>
</dbReference>
<reference evidence="8 9" key="1">
    <citation type="submission" date="2018-08" db="EMBL/GenBank/DDBJ databases">
        <title>A genome reference for cultivated species of the human gut microbiota.</title>
        <authorList>
            <person name="Zou Y."/>
            <person name="Xue W."/>
            <person name="Luo G."/>
        </authorList>
    </citation>
    <scope>NUCLEOTIDE SEQUENCE [LARGE SCALE GENOMIC DNA]</scope>
    <source>
        <strain evidence="6 10">AF21-25</strain>
        <strain evidence="7 9">AM40-15AC</strain>
        <strain evidence="5 8">OM02-12</strain>
    </source>
</reference>
<sequence>MVEKYNIRTDLALEEKERFESDQVEVQGVVLEEEYDKEREIRVTTVRIETENGAKTMGKPVGTYLTIEAPNLSSPDEGIHREVSEELAKYLIEVMEKIIPESEHDKEVLVIGLGNRQATPDALGPYVTDNLNVTRHIVKEYGKYAAPEEMNCVVSAIVPGVMAQTGMETAEIIKGVVRETKPDLLIVIDALAARNSRRLNRTIQIADTGINPGSGVGNYRNAITKETIGVPVIAIGVPTVVDAVTIVSDTMENLLSALETSESLKGVGLVLGGYSEAEKYELIKELIAPNLNSMFMTPKDIDETVKRLSYTISEGLNLAFSGQSFE</sequence>
<comment type="function">
    <text evidence="4">Initiates the rapid degradation of small, acid-soluble proteins during spore germination.</text>
</comment>
<keyword evidence="1 4" id="KW-0645">Protease</keyword>
<dbReference type="Proteomes" id="UP000261055">
    <property type="component" value="Unassembled WGS sequence"/>
</dbReference>
<feature type="chain" id="PRO_5042629308" description="Germination protease" evidence="4">
    <location>
        <begin position="11"/>
        <end position="326"/>
    </location>
</feature>
<evidence type="ECO:0000256" key="2">
    <source>
        <dbReference type="ARBA" id="ARBA00022801"/>
    </source>
</evidence>
<keyword evidence="2 4" id="KW-0378">Hydrolase</keyword>